<evidence type="ECO:0000313" key="8">
    <source>
        <dbReference type="EMBL" id="NME50057.1"/>
    </source>
</evidence>
<dbReference type="Proteomes" id="UP000196074">
    <property type="component" value="Unassembled WGS sequence"/>
</dbReference>
<dbReference type="EMBL" id="JAXOGL010000006">
    <property type="protein sequence ID" value="MDZ5597639.1"/>
    <property type="molecule type" value="Genomic_DNA"/>
</dbReference>
<dbReference type="AlphaFoldDB" id="A0A0H2QI60"/>
<keyword evidence="5" id="KW-0175">Coiled coil</keyword>
<dbReference type="EMBL" id="JABAFV010000010">
    <property type="protein sequence ID" value="NME50057.1"/>
    <property type="molecule type" value="Genomic_DNA"/>
</dbReference>
<evidence type="ECO:0000256" key="3">
    <source>
        <dbReference type="ARBA" id="ARBA00023159"/>
    </source>
</evidence>
<reference evidence="9" key="2">
    <citation type="journal article" date="2018" name="BMC Genomics">
        <title>Whole genome sequencing and function prediction of 133 gut anaerobes isolated from chicken caecum in pure cultures.</title>
        <authorList>
            <person name="Medvecky M."/>
            <person name="Cejkova D."/>
            <person name="Polansky O."/>
            <person name="Karasova D."/>
            <person name="Kubasova T."/>
            <person name="Cizek A."/>
            <person name="Rychlik I."/>
        </authorList>
    </citation>
    <scope>NUCLEOTIDE SEQUENCE</scope>
    <source>
        <strain evidence="9">An144</strain>
    </source>
</reference>
<dbReference type="PANTHER" id="PTHR30204:SF90">
    <property type="entry name" value="HTH-TYPE TRANSCRIPTIONAL ACTIVATOR MTA"/>
    <property type="match status" value="1"/>
</dbReference>
<dbReference type="InterPro" id="IPR000551">
    <property type="entry name" value="MerR-type_HTH_dom"/>
</dbReference>
<dbReference type="SUPFAM" id="SSF89082">
    <property type="entry name" value="Antibiotic binding domain of TipA-like multidrug resistance regulators"/>
    <property type="match status" value="1"/>
</dbReference>
<name>A0A0H2QI60_9ENTE</name>
<dbReference type="InterPro" id="IPR047057">
    <property type="entry name" value="MerR_fam"/>
</dbReference>
<evidence type="ECO:0000259" key="6">
    <source>
        <dbReference type="PROSITE" id="PS50937"/>
    </source>
</evidence>
<evidence type="ECO:0000313" key="9">
    <source>
        <dbReference type="EMBL" id="OUQ10332.1"/>
    </source>
</evidence>
<dbReference type="InterPro" id="IPR012925">
    <property type="entry name" value="TipAS_dom"/>
</dbReference>
<keyword evidence="1" id="KW-0805">Transcription regulation</keyword>
<proteinExistence type="predicted"/>
<keyword evidence="4" id="KW-0804">Transcription</keyword>
<dbReference type="PANTHER" id="PTHR30204">
    <property type="entry name" value="REDOX-CYCLING DRUG-SENSING TRANSCRIPTIONAL ACTIVATOR SOXR"/>
    <property type="match status" value="1"/>
</dbReference>
<dbReference type="PROSITE" id="PS50937">
    <property type="entry name" value="HTH_MERR_2"/>
    <property type="match status" value="1"/>
</dbReference>
<dbReference type="GO" id="GO:0003677">
    <property type="term" value="F:DNA binding"/>
    <property type="evidence" value="ECO:0007669"/>
    <property type="project" value="UniProtKB-KW"/>
</dbReference>
<dbReference type="InterPro" id="IPR009061">
    <property type="entry name" value="DNA-bd_dom_put_sf"/>
</dbReference>
<reference evidence="10" key="1">
    <citation type="submission" date="2017-04" db="EMBL/GenBank/DDBJ databases">
        <title>Function of individual gut microbiota members based on whole genome sequencing of pure cultures obtained from chicken caecum.</title>
        <authorList>
            <person name="Medvecky M."/>
            <person name="Cejkova D."/>
            <person name="Polansky O."/>
            <person name="Karasova D."/>
            <person name="Kubasova T."/>
            <person name="Cizek A."/>
            <person name="Rychlik I."/>
        </authorList>
    </citation>
    <scope>NUCLEOTIDE SEQUENCE [LARGE SCALE GENOMIC DNA]</scope>
    <source>
        <strain evidence="10">An144</strain>
    </source>
</reference>
<organism evidence="8 11">
    <name type="scientific">Enterococcus cecorum</name>
    <dbReference type="NCBI Taxonomy" id="44008"/>
    <lineage>
        <taxon>Bacteria</taxon>
        <taxon>Bacillati</taxon>
        <taxon>Bacillota</taxon>
        <taxon>Bacilli</taxon>
        <taxon>Lactobacillales</taxon>
        <taxon>Enterococcaceae</taxon>
        <taxon>Enterococcus</taxon>
    </lineage>
</organism>
<evidence type="ECO:0000256" key="2">
    <source>
        <dbReference type="ARBA" id="ARBA00023125"/>
    </source>
</evidence>
<evidence type="ECO:0000256" key="4">
    <source>
        <dbReference type="ARBA" id="ARBA00023163"/>
    </source>
</evidence>
<dbReference type="GeneID" id="60871225"/>
<dbReference type="GO" id="GO:0003700">
    <property type="term" value="F:DNA-binding transcription factor activity"/>
    <property type="evidence" value="ECO:0007669"/>
    <property type="project" value="InterPro"/>
</dbReference>
<evidence type="ECO:0000256" key="5">
    <source>
        <dbReference type="SAM" id="Coils"/>
    </source>
</evidence>
<evidence type="ECO:0000313" key="10">
    <source>
        <dbReference type="Proteomes" id="UP000196074"/>
    </source>
</evidence>
<gene>
    <name evidence="9" type="ORF">B5E88_06150</name>
    <name evidence="8" type="ORF">HF857_07385</name>
    <name evidence="7" type="ORF">U1294_05270</name>
</gene>
<comment type="caution">
    <text evidence="8">The sequence shown here is derived from an EMBL/GenBank/DDBJ whole genome shotgun (WGS) entry which is preliminary data.</text>
</comment>
<dbReference type="InterPro" id="IPR036244">
    <property type="entry name" value="TipA-like_antibiotic-bd"/>
</dbReference>
<dbReference type="CDD" id="cd01106">
    <property type="entry name" value="HTH_TipAL-Mta"/>
    <property type="match status" value="1"/>
</dbReference>
<dbReference type="RefSeq" id="WP_016251741.1">
    <property type="nucleotide sequence ID" value="NZ_CP010060.1"/>
</dbReference>
<dbReference type="EMBL" id="NFLC01000010">
    <property type="protein sequence ID" value="OUQ10332.1"/>
    <property type="molecule type" value="Genomic_DNA"/>
</dbReference>
<dbReference type="Gene3D" id="1.10.490.50">
    <property type="entry name" value="Antibiotic binding domain of TipA-like multidrug resistance regulators"/>
    <property type="match status" value="1"/>
</dbReference>
<protein>
    <submittedName>
        <fullName evidence="8">MerR family transcriptional regulator</fullName>
    </submittedName>
</protein>
<dbReference type="Proteomes" id="UP001290582">
    <property type="component" value="Unassembled WGS sequence"/>
</dbReference>
<evidence type="ECO:0000256" key="1">
    <source>
        <dbReference type="ARBA" id="ARBA00023015"/>
    </source>
</evidence>
<reference evidence="7" key="4">
    <citation type="submission" date="2023-12" db="EMBL/GenBank/DDBJ databases">
        <title>Molecular genomic analyses of Enterococcus cecorum from sepsis oubreaks in broilers.</title>
        <authorList>
            <person name="Rhoads D."/>
            <person name="Alrubaye A."/>
        </authorList>
    </citation>
    <scope>NUCLEOTIDE SEQUENCE</scope>
    <source>
        <strain evidence="7">1755</strain>
    </source>
</reference>
<dbReference type="Gene3D" id="1.10.1660.10">
    <property type="match status" value="1"/>
</dbReference>
<dbReference type="Pfam" id="PF07739">
    <property type="entry name" value="TipAS"/>
    <property type="match status" value="1"/>
</dbReference>
<feature type="coiled-coil region" evidence="5">
    <location>
        <begin position="77"/>
        <end position="118"/>
    </location>
</feature>
<dbReference type="SUPFAM" id="SSF46955">
    <property type="entry name" value="Putative DNA-binding domain"/>
    <property type="match status" value="1"/>
</dbReference>
<evidence type="ECO:0000313" key="11">
    <source>
        <dbReference type="Proteomes" id="UP000588071"/>
    </source>
</evidence>
<feature type="domain" description="HTH merR-type" evidence="6">
    <location>
        <begin position="1"/>
        <end position="71"/>
    </location>
</feature>
<dbReference type="Pfam" id="PF13411">
    <property type="entry name" value="MerR_1"/>
    <property type="match status" value="1"/>
</dbReference>
<evidence type="ECO:0000313" key="7">
    <source>
        <dbReference type="EMBL" id="MDZ5597639.1"/>
    </source>
</evidence>
<accession>A0A0H2QI60</accession>
<dbReference type="Proteomes" id="UP000588071">
    <property type="component" value="Unassembled WGS sequence"/>
</dbReference>
<keyword evidence="3" id="KW-0010">Activator</keyword>
<keyword evidence="2" id="KW-0238">DNA-binding</keyword>
<dbReference type="SMART" id="SM00422">
    <property type="entry name" value="HTH_MERR"/>
    <property type="match status" value="1"/>
</dbReference>
<reference evidence="8 11" key="3">
    <citation type="submission" date="2020-04" db="EMBL/GenBank/DDBJ databases">
        <authorList>
            <person name="Hitch T.C.A."/>
            <person name="Wylensek D."/>
            <person name="Clavel T."/>
        </authorList>
    </citation>
    <scope>NUCLEOTIDE SEQUENCE [LARGE SCALE GENOMIC DNA]</scope>
    <source>
        <strain evidence="8 11">WCA-380-WT-3C</strain>
    </source>
</reference>
<dbReference type="PRINTS" id="PR00040">
    <property type="entry name" value="HTHMERR"/>
</dbReference>
<sequence length="254" mass="29921">MEYTVQQLAKLSGVSKRTLHYYDEIDLLKPKAIRSNGYRIYGSEEVTRLQQILFFKSFGLSLIEIQTIMAQDKVTIYQTLQSQQMKLIQQKISLEQQIQALAKTLQEYQGEITMTDQEKFNYFKQQKLAENEEKYGQEIREKYDEEAVQKSNQKWLDLTPEQFETMQQAEEKLIQALDNLLSHPQELPNDTAQMAFEAHKTWLTTVAPYYNATYHRNLAEMYQADERFRAYYDEKTIAPSTDLLAEIIQYYAGN</sequence>